<protein>
    <recommendedName>
        <fullName evidence="3">C2H2-type domain-containing protein</fullName>
    </recommendedName>
</protein>
<keyword evidence="2" id="KW-1185">Reference proteome</keyword>
<evidence type="ECO:0000313" key="2">
    <source>
        <dbReference type="Proteomes" id="UP000799291"/>
    </source>
</evidence>
<dbReference type="Proteomes" id="UP000799291">
    <property type="component" value="Unassembled WGS sequence"/>
</dbReference>
<sequence length="338" mass="39180">MSDTTSGSWDEPHYTSFLLWDIDREFQNAHEAYEEWLVKNRRKRAAWKCIVGSNEEDALGKSLSLGRRVQKCIEDGQETFGSRFERGDSPCHTILSAQLLRLQHEVNVPLWDCLHSRIPLSIPYDELLRTVKSVRRACLTALRDQHNRLATRSKTPYLPPPRFSVNFCPFALQLRKDQKKGSTVFQTKKIRPHDRYDEREICPYCNAQISVSAHSGLPDYRRLLFQSHISQPSAQKDDRATFACSSCYKTFDDSYAFLDHIFQKEIVSERSCLRRWSARFSITSGFMKSDPALVEKCLRNCLQREMTRAKQLQMKISTTKELQVTIRPVDSRTSSNSS</sequence>
<dbReference type="AlphaFoldDB" id="A0A6G1JHP3"/>
<dbReference type="PANTHER" id="PTHR42354:SF1">
    <property type="entry name" value="C2H2-TYPE DOMAIN-CONTAINING PROTEIN"/>
    <property type="match status" value="1"/>
</dbReference>
<reference evidence="1" key="1">
    <citation type="journal article" date="2020" name="Stud. Mycol.">
        <title>101 Dothideomycetes genomes: a test case for predicting lifestyles and emergence of pathogens.</title>
        <authorList>
            <person name="Haridas S."/>
            <person name="Albert R."/>
            <person name="Binder M."/>
            <person name="Bloem J."/>
            <person name="Labutti K."/>
            <person name="Salamov A."/>
            <person name="Andreopoulos B."/>
            <person name="Baker S."/>
            <person name="Barry K."/>
            <person name="Bills G."/>
            <person name="Bluhm B."/>
            <person name="Cannon C."/>
            <person name="Castanera R."/>
            <person name="Culley D."/>
            <person name="Daum C."/>
            <person name="Ezra D."/>
            <person name="Gonzalez J."/>
            <person name="Henrissat B."/>
            <person name="Kuo A."/>
            <person name="Liang C."/>
            <person name="Lipzen A."/>
            <person name="Lutzoni F."/>
            <person name="Magnuson J."/>
            <person name="Mondo S."/>
            <person name="Nolan M."/>
            <person name="Ohm R."/>
            <person name="Pangilinan J."/>
            <person name="Park H.-J."/>
            <person name="Ramirez L."/>
            <person name="Alfaro M."/>
            <person name="Sun H."/>
            <person name="Tritt A."/>
            <person name="Yoshinaga Y."/>
            <person name="Zwiers L.-H."/>
            <person name="Turgeon B."/>
            <person name="Goodwin S."/>
            <person name="Spatafora J."/>
            <person name="Crous P."/>
            <person name="Grigoriev I."/>
        </authorList>
    </citation>
    <scope>NUCLEOTIDE SEQUENCE</scope>
    <source>
        <strain evidence="1">CBS 122367</strain>
    </source>
</reference>
<evidence type="ECO:0008006" key="3">
    <source>
        <dbReference type="Google" id="ProtNLM"/>
    </source>
</evidence>
<gene>
    <name evidence="1" type="ORF">K458DRAFT_439920</name>
</gene>
<dbReference type="EMBL" id="MU005572">
    <property type="protein sequence ID" value="KAF2689695.1"/>
    <property type="molecule type" value="Genomic_DNA"/>
</dbReference>
<dbReference type="OrthoDB" id="3724701at2759"/>
<proteinExistence type="predicted"/>
<evidence type="ECO:0000313" key="1">
    <source>
        <dbReference type="EMBL" id="KAF2689695.1"/>
    </source>
</evidence>
<organism evidence="1 2">
    <name type="scientific">Lentithecium fluviatile CBS 122367</name>
    <dbReference type="NCBI Taxonomy" id="1168545"/>
    <lineage>
        <taxon>Eukaryota</taxon>
        <taxon>Fungi</taxon>
        <taxon>Dikarya</taxon>
        <taxon>Ascomycota</taxon>
        <taxon>Pezizomycotina</taxon>
        <taxon>Dothideomycetes</taxon>
        <taxon>Pleosporomycetidae</taxon>
        <taxon>Pleosporales</taxon>
        <taxon>Massarineae</taxon>
        <taxon>Lentitheciaceae</taxon>
        <taxon>Lentithecium</taxon>
    </lineage>
</organism>
<accession>A0A6G1JHP3</accession>
<name>A0A6G1JHP3_9PLEO</name>
<dbReference type="PANTHER" id="PTHR42354">
    <property type="entry name" value="C2H2-TYPE DOMAIN-CONTAINING PROTEIN"/>
    <property type="match status" value="1"/>
</dbReference>